<dbReference type="Gene3D" id="3.30.560.10">
    <property type="entry name" value="Glucose Oxidase, domain 3"/>
    <property type="match status" value="1"/>
</dbReference>
<dbReference type="Proteomes" id="UP001357485">
    <property type="component" value="Unassembled WGS sequence"/>
</dbReference>
<dbReference type="GO" id="GO:0047639">
    <property type="term" value="F:alcohol oxidase activity"/>
    <property type="evidence" value="ECO:0007669"/>
    <property type="project" value="UniProtKB-EC"/>
</dbReference>
<accession>A0ABR0LMG1</accession>
<dbReference type="InterPro" id="IPR000172">
    <property type="entry name" value="GMC_OxRdtase_N"/>
</dbReference>
<evidence type="ECO:0000313" key="2">
    <source>
        <dbReference type="EMBL" id="KAK5200626.1"/>
    </source>
</evidence>
<protein>
    <submittedName>
        <fullName evidence="2">Inducible alternative oxidase 2</fullName>
        <ecNumber evidence="2">1.1.3.13</ecNumber>
    </submittedName>
</protein>
<evidence type="ECO:0000313" key="3">
    <source>
        <dbReference type="Proteomes" id="UP001357485"/>
    </source>
</evidence>
<reference evidence="2 3" key="1">
    <citation type="submission" date="2023-08" db="EMBL/GenBank/DDBJ databases">
        <title>Black Yeasts Isolated from many extreme environments.</title>
        <authorList>
            <person name="Coleine C."/>
            <person name="Stajich J.E."/>
            <person name="Selbmann L."/>
        </authorList>
    </citation>
    <scope>NUCLEOTIDE SEQUENCE [LARGE SCALE GENOMIC DNA]</scope>
    <source>
        <strain evidence="2 3">CCFEE 536</strain>
    </source>
</reference>
<dbReference type="EC" id="1.1.3.13" evidence="2"/>
<gene>
    <name evidence="2" type="primary">AOX2_2</name>
    <name evidence="2" type="ORF">LTR16_005472</name>
</gene>
<dbReference type="Gene3D" id="3.50.50.60">
    <property type="entry name" value="FAD/NAD(P)-binding domain"/>
    <property type="match status" value="1"/>
</dbReference>
<evidence type="ECO:0000259" key="1">
    <source>
        <dbReference type="Pfam" id="PF00732"/>
    </source>
</evidence>
<keyword evidence="2" id="KW-0560">Oxidoreductase</keyword>
<organism evidence="2 3">
    <name type="scientific">Cryomyces antarcticus</name>
    <dbReference type="NCBI Taxonomy" id="329879"/>
    <lineage>
        <taxon>Eukaryota</taxon>
        <taxon>Fungi</taxon>
        <taxon>Dikarya</taxon>
        <taxon>Ascomycota</taxon>
        <taxon>Pezizomycotina</taxon>
        <taxon>Dothideomycetes</taxon>
        <taxon>Dothideomycetes incertae sedis</taxon>
        <taxon>Cryomyces</taxon>
    </lineage>
</organism>
<feature type="domain" description="Glucose-methanol-choline oxidoreductase N-terminal" evidence="1">
    <location>
        <begin position="2"/>
        <end position="82"/>
    </location>
</feature>
<comment type="caution">
    <text evidence="2">The sequence shown here is derived from an EMBL/GenBank/DDBJ whole genome shotgun (WGS) entry which is preliminary data.</text>
</comment>
<keyword evidence="3" id="KW-1185">Reference proteome</keyword>
<dbReference type="Pfam" id="PF00732">
    <property type="entry name" value="GMC_oxred_N"/>
    <property type="match status" value="1"/>
</dbReference>
<dbReference type="EMBL" id="JAVRRA010017297">
    <property type="protein sequence ID" value="KAK5200626.1"/>
    <property type="molecule type" value="Genomic_DNA"/>
</dbReference>
<sequence>MQDFLRAVDSQGIPFTDDLQDLKTAHGAEHWLKWINRDTGRRSDSAHGYIHSTRAVHANLHLVVNTKVKRVILEGDRAVGAITRPKPLEGLPGSQADCC</sequence>
<dbReference type="InterPro" id="IPR036188">
    <property type="entry name" value="FAD/NAD-bd_sf"/>
</dbReference>
<name>A0ABR0LMG1_9PEZI</name>
<proteinExistence type="predicted"/>